<evidence type="ECO:0000256" key="10">
    <source>
        <dbReference type="SAM" id="Phobius"/>
    </source>
</evidence>
<dbReference type="PANTHER" id="PTHR19229:SF265">
    <property type="match status" value="1"/>
</dbReference>
<keyword evidence="8 10" id="KW-0472">Membrane</keyword>
<dbReference type="Gene3D" id="3.40.50.300">
    <property type="entry name" value="P-loop containing nucleotide triphosphate hydrolases"/>
    <property type="match status" value="1"/>
</dbReference>
<evidence type="ECO:0000259" key="11">
    <source>
        <dbReference type="PROSITE" id="PS50893"/>
    </source>
</evidence>
<dbReference type="GO" id="GO:0016020">
    <property type="term" value="C:membrane"/>
    <property type="evidence" value="ECO:0007669"/>
    <property type="project" value="UniProtKB-SubCell"/>
</dbReference>
<dbReference type="Proteomes" id="UP001146793">
    <property type="component" value="Unassembled WGS sequence"/>
</dbReference>
<dbReference type="EMBL" id="JANTQA010000042">
    <property type="protein sequence ID" value="KAJ3435074.1"/>
    <property type="molecule type" value="Genomic_DNA"/>
</dbReference>
<evidence type="ECO:0000256" key="8">
    <source>
        <dbReference type="ARBA" id="ARBA00023136"/>
    </source>
</evidence>
<feature type="transmembrane region" description="Helical" evidence="10">
    <location>
        <begin position="243"/>
        <end position="265"/>
    </location>
</feature>
<dbReference type="SUPFAM" id="SSF52540">
    <property type="entry name" value="P-loop containing nucleoside triphosphate hydrolases"/>
    <property type="match status" value="1"/>
</dbReference>
<evidence type="ECO:0000256" key="4">
    <source>
        <dbReference type="ARBA" id="ARBA00022692"/>
    </source>
</evidence>
<dbReference type="FunFam" id="3.40.50.300:FF:000335">
    <property type="entry name" value="ATP binding cassette subfamily A member 5"/>
    <property type="match status" value="1"/>
</dbReference>
<feature type="transmembrane region" description="Helical" evidence="10">
    <location>
        <begin position="28"/>
        <end position="50"/>
    </location>
</feature>
<gene>
    <name evidence="12" type="ORF">M0812_02204</name>
</gene>
<dbReference type="InterPro" id="IPR003439">
    <property type="entry name" value="ABC_transporter-like_ATP-bd"/>
</dbReference>
<feature type="transmembrane region" description="Helical" evidence="10">
    <location>
        <begin position="355"/>
        <end position="372"/>
    </location>
</feature>
<dbReference type="CDD" id="cd03263">
    <property type="entry name" value="ABC_subfamily_A"/>
    <property type="match status" value="1"/>
</dbReference>
<dbReference type="InterPro" id="IPR017871">
    <property type="entry name" value="ABC_transporter-like_CS"/>
</dbReference>
<feature type="transmembrane region" description="Helical" evidence="10">
    <location>
        <begin position="322"/>
        <end position="343"/>
    </location>
</feature>
<keyword evidence="4 10" id="KW-0812">Transmembrane</keyword>
<dbReference type="InterPro" id="IPR013525">
    <property type="entry name" value="ABC2_TM"/>
</dbReference>
<dbReference type="PROSITE" id="PS50893">
    <property type="entry name" value="ABC_TRANSPORTER_2"/>
    <property type="match status" value="1"/>
</dbReference>
<comment type="caution">
    <text evidence="12">The sequence shown here is derived from an EMBL/GenBank/DDBJ whole genome shotgun (WGS) entry which is preliminary data.</text>
</comment>
<accession>A0AAV7YZX1</accession>
<evidence type="ECO:0000256" key="2">
    <source>
        <dbReference type="ARBA" id="ARBA00008869"/>
    </source>
</evidence>
<dbReference type="SMART" id="SM00382">
    <property type="entry name" value="AAA"/>
    <property type="match status" value="1"/>
</dbReference>
<dbReference type="InterPro" id="IPR026082">
    <property type="entry name" value="ABCA"/>
</dbReference>
<dbReference type="PROSITE" id="PS00211">
    <property type="entry name" value="ABC_TRANSPORTER_1"/>
    <property type="match status" value="1"/>
</dbReference>
<feature type="compositionally biased region" description="Low complexity" evidence="9">
    <location>
        <begin position="490"/>
        <end position="506"/>
    </location>
</feature>
<keyword evidence="7 10" id="KW-1133">Transmembrane helix</keyword>
<comment type="subcellular location">
    <subcellularLocation>
        <location evidence="1">Membrane</location>
        <topology evidence="1">Multi-pass membrane protein</topology>
    </subcellularLocation>
</comment>
<name>A0AAV7YZX1_9EUKA</name>
<sequence length="933" mass="105848">MKKQPVAIKYQFFALLQKNLRIMNKHKAGNFCLLFMAVYVLFGIFLVQLIGNKYLTFDGDAQKNPPKFGFDFLTEKKILYSESGQASTFKTDLVPIIEKFVYEEKGDPKSPTFIKANLGEVGDQSKMDDYYFKSFFNDQQPSNFGYHFESLVLNGTETSDNSKAHFSIYYNSTHPFTNIEGESFSFYGQKGSTLFLPTAVNTFFRSAFKKMASKSGSATHDLRMGLKVFPKLKKQQKINLVELVQQSLILIIFHILFSYFFLVIVADKEAKIISMMYMMGLKSKVYWLVHYCYSFGLYLLYCTLFLIAGYCFRLSFFTNNSFWVLFFLIIIWGNVLIPLSIVSSTFFKTQKNGRVFINIFMITILAGIPQLWQQVFEKMDIYTHKTALTLVQFVPSISLYNGLTLLSKASSNGNFGVKLSDLNLDLGNVGSVFFILFIESIVLFALAYYFWNAMPPINGRNKNFFFFVNFFKKMRKKRKEKNLNINQKAGNSDIDGVSNSDSGSGSDSEDENGNEGGITDTTHDDSQLSHDSAILSNLDTFTDKKIKAINKDIFSSSLSFSSDQLASIDIHDPKKNKKKNENYEYNQKVVFKEKKRILNKSQLKNNNINIYGASKVYKGMDNNPDKTALDDLYLGIKKGECFGLLGPNGAGKTTLINILSGLYRQTKGKIMICGHDNNKESEIIHTFTGICTQEDRLWDDLNGQETLEFYAKIHGFRGQELKDLVAKTLNETGLYGDRKKKIKEYSGGMKRRMSVGCAIIVQPKILYLDEPTTGLDPKSKRDIWDILNTIKGSGSGTSIILTTHSMEEAEALSDRIGILNSGKLHTIGTSQQLKSHYGKIYKLAMKVGAAENEKLATDFIKTLVPKMKIMNSISGFYNISIPKKSITFSNFFNNLRENSKKYNITDWGISQTTLEEVFIKITSESHLNNEIII</sequence>
<dbReference type="Pfam" id="PF12698">
    <property type="entry name" value="ABC2_membrane_3"/>
    <property type="match status" value="1"/>
</dbReference>
<dbReference type="GO" id="GO:0016887">
    <property type="term" value="F:ATP hydrolysis activity"/>
    <property type="evidence" value="ECO:0007669"/>
    <property type="project" value="InterPro"/>
</dbReference>
<evidence type="ECO:0000256" key="5">
    <source>
        <dbReference type="ARBA" id="ARBA00022741"/>
    </source>
</evidence>
<evidence type="ECO:0000256" key="1">
    <source>
        <dbReference type="ARBA" id="ARBA00004141"/>
    </source>
</evidence>
<evidence type="ECO:0000313" key="13">
    <source>
        <dbReference type="Proteomes" id="UP001146793"/>
    </source>
</evidence>
<feature type="region of interest" description="Disordered" evidence="9">
    <location>
        <begin position="483"/>
        <end position="527"/>
    </location>
</feature>
<dbReference type="InterPro" id="IPR003593">
    <property type="entry name" value="AAA+_ATPase"/>
</dbReference>
<proteinExistence type="inferred from homology"/>
<keyword evidence="5" id="KW-0547">Nucleotide-binding</keyword>
<evidence type="ECO:0000256" key="6">
    <source>
        <dbReference type="ARBA" id="ARBA00022840"/>
    </source>
</evidence>
<comment type="similarity">
    <text evidence="2">Belongs to the ABC transporter superfamily. ABCA family.</text>
</comment>
<dbReference type="GO" id="GO:0005524">
    <property type="term" value="F:ATP binding"/>
    <property type="evidence" value="ECO:0007669"/>
    <property type="project" value="UniProtKB-KW"/>
</dbReference>
<organism evidence="12 13">
    <name type="scientific">Anaeramoeba flamelloides</name>
    <dbReference type="NCBI Taxonomy" id="1746091"/>
    <lineage>
        <taxon>Eukaryota</taxon>
        <taxon>Metamonada</taxon>
        <taxon>Anaeramoebidae</taxon>
        <taxon>Anaeramoeba</taxon>
    </lineage>
</organism>
<dbReference type="Pfam" id="PF00005">
    <property type="entry name" value="ABC_tran"/>
    <property type="match status" value="1"/>
</dbReference>
<feature type="transmembrane region" description="Helical" evidence="10">
    <location>
        <begin position="429"/>
        <end position="451"/>
    </location>
</feature>
<evidence type="ECO:0000313" key="12">
    <source>
        <dbReference type="EMBL" id="KAJ3435074.1"/>
    </source>
</evidence>
<dbReference type="PANTHER" id="PTHR19229">
    <property type="entry name" value="ATP-BINDING CASSETTE TRANSPORTER SUBFAMILY A ABCA"/>
    <property type="match status" value="1"/>
</dbReference>
<feature type="transmembrane region" description="Helical" evidence="10">
    <location>
        <begin position="285"/>
        <end position="310"/>
    </location>
</feature>
<evidence type="ECO:0000256" key="9">
    <source>
        <dbReference type="SAM" id="MobiDB-lite"/>
    </source>
</evidence>
<keyword evidence="3" id="KW-0813">Transport</keyword>
<reference evidence="12" key="1">
    <citation type="submission" date="2022-08" db="EMBL/GenBank/DDBJ databases">
        <title>Novel sulphate-reducing endosymbionts in the free-living metamonad Anaeramoeba.</title>
        <authorList>
            <person name="Jerlstrom-Hultqvist J."/>
            <person name="Cepicka I."/>
            <person name="Gallot-Lavallee L."/>
            <person name="Salas-Leiva D."/>
            <person name="Curtis B.A."/>
            <person name="Zahonova K."/>
            <person name="Pipaliya S."/>
            <person name="Dacks J."/>
            <person name="Roger A.J."/>
        </authorList>
    </citation>
    <scope>NUCLEOTIDE SEQUENCE</scope>
    <source>
        <strain evidence="12">Busselton2</strain>
    </source>
</reference>
<evidence type="ECO:0000256" key="3">
    <source>
        <dbReference type="ARBA" id="ARBA00022448"/>
    </source>
</evidence>
<dbReference type="AlphaFoldDB" id="A0AAV7YZX1"/>
<dbReference type="GO" id="GO:0140359">
    <property type="term" value="F:ABC-type transporter activity"/>
    <property type="evidence" value="ECO:0007669"/>
    <property type="project" value="InterPro"/>
</dbReference>
<evidence type="ECO:0000256" key="7">
    <source>
        <dbReference type="ARBA" id="ARBA00022989"/>
    </source>
</evidence>
<dbReference type="InterPro" id="IPR027417">
    <property type="entry name" value="P-loop_NTPase"/>
</dbReference>
<keyword evidence="6 12" id="KW-0067">ATP-binding</keyword>
<feature type="domain" description="ABC transporter" evidence="11">
    <location>
        <begin position="603"/>
        <end position="846"/>
    </location>
</feature>
<protein>
    <submittedName>
        <fullName evidence="12">Atp-binding cassette transporter subfamily a abca</fullName>
    </submittedName>
</protein>